<dbReference type="InterPro" id="IPR036236">
    <property type="entry name" value="Znf_C2H2_sf"/>
</dbReference>
<feature type="domain" description="C2H2-type" evidence="9">
    <location>
        <begin position="589"/>
        <end position="616"/>
    </location>
</feature>
<feature type="region of interest" description="Disordered" evidence="8">
    <location>
        <begin position="558"/>
        <end position="589"/>
    </location>
</feature>
<evidence type="ECO:0000256" key="1">
    <source>
        <dbReference type="ARBA" id="ARBA00022723"/>
    </source>
</evidence>
<dbReference type="Proteomes" id="UP000007798">
    <property type="component" value="Unassembled WGS sequence"/>
</dbReference>
<organism evidence="10 11">
    <name type="scientific">Drosophila willistoni</name>
    <name type="common">Fruit fly</name>
    <dbReference type="NCBI Taxonomy" id="7260"/>
    <lineage>
        <taxon>Eukaryota</taxon>
        <taxon>Metazoa</taxon>
        <taxon>Ecdysozoa</taxon>
        <taxon>Arthropoda</taxon>
        <taxon>Hexapoda</taxon>
        <taxon>Insecta</taxon>
        <taxon>Pterygota</taxon>
        <taxon>Neoptera</taxon>
        <taxon>Endopterygota</taxon>
        <taxon>Diptera</taxon>
        <taxon>Brachycera</taxon>
        <taxon>Muscomorpha</taxon>
        <taxon>Ephydroidea</taxon>
        <taxon>Drosophilidae</taxon>
        <taxon>Drosophila</taxon>
        <taxon>Sophophora</taxon>
    </lineage>
</organism>
<dbReference type="PROSITE" id="PS50157">
    <property type="entry name" value="ZINC_FINGER_C2H2_2"/>
    <property type="match status" value="4"/>
</dbReference>
<evidence type="ECO:0000256" key="8">
    <source>
        <dbReference type="SAM" id="MobiDB-lite"/>
    </source>
</evidence>
<reference evidence="10 11" key="1">
    <citation type="journal article" date="2007" name="Nature">
        <title>Evolution of genes and genomes on the Drosophila phylogeny.</title>
        <authorList>
            <consortium name="Drosophila 12 Genomes Consortium"/>
            <person name="Clark A.G."/>
            <person name="Eisen M.B."/>
            <person name="Smith D.R."/>
            <person name="Bergman C.M."/>
            <person name="Oliver B."/>
            <person name="Markow T.A."/>
            <person name="Kaufman T.C."/>
            <person name="Kellis M."/>
            <person name="Gelbart W."/>
            <person name="Iyer V.N."/>
            <person name="Pollard D.A."/>
            <person name="Sackton T.B."/>
            <person name="Larracuente A.M."/>
            <person name="Singh N.D."/>
            <person name="Abad J.P."/>
            <person name="Abt D.N."/>
            <person name="Adryan B."/>
            <person name="Aguade M."/>
            <person name="Akashi H."/>
            <person name="Anderson W.W."/>
            <person name="Aquadro C.F."/>
            <person name="Ardell D.H."/>
            <person name="Arguello R."/>
            <person name="Artieri C.G."/>
            <person name="Barbash D.A."/>
            <person name="Barker D."/>
            <person name="Barsanti P."/>
            <person name="Batterham P."/>
            <person name="Batzoglou S."/>
            <person name="Begun D."/>
            <person name="Bhutkar A."/>
            <person name="Blanco E."/>
            <person name="Bosak S.A."/>
            <person name="Bradley R.K."/>
            <person name="Brand A.D."/>
            <person name="Brent M.R."/>
            <person name="Brooks A.N."/>
            <person name="Brown R.H."/>
            <person name="Butlin R.K."/>
            <person name="Caggese C."/>
            <person name="Calvi B.R."/>
            <person name="Bernardo de Carvalho A."/>
            <person name="Caspi A."/>
            <person name="Castrezana S."/>
            <person name="Celniker S.E."/>
            <person name="Chang J.L."/>
            <person name="Chapple C."/>
            <person name="Chatterji S."/>
            <person name="Chinwalla A."/>
            <person name="Civetta A."/>
            <person name="Clifton S.W."/>
            <person name="Comeron J.M."/>
            <person name="Costello J.C."/>
            <person name="Coyne J.A."/>
            <person name="Daub J."/>
            <person name="David R.G."/>
            <person name="Delcher A.L."/>
            <person name="Delehaunty K."/>
            <person name="Do C.B."/>
            <person name="Ebling H."/>
            <person name="Edwards K."/>
            <person name="Eickbush T."/>
            <person name="Evans J.D."/>
            <person name="Filipski A."/>
            <person name="Findeiss S."/>
            <person name="Freyhult E."/>
            <person name="Fulton L."/>
            <person name="Fulton R."/>
            <person name="Garcia A.C."/>
            <person name="Gardiner A."/>
            <person name="Garfield D.A."/>
            <person name="Garvin B.E."/>
            <person name="Gibson G."/>
            <person name="Gilbert D."/>
            <person name="Gnerre S."/>
            <person name="Godfrey J."/>
            <person name="Good R."/>
            <person name="Gotea V."/>
            <person name="Gravely B."/>
            <person name="Greenberg A.J."/>
            <person name="Griffiths-Jones S."/>
            <person name="Gross S."/>
            <person name="Guigo R."/>
            <person name="Gustafson E.A."/>
            <person name="Haerty W."/>
            <person name="Hahn M.W."/>
            <person name="Halligan D.L."/>
            <person name="Halpern A.L."/>
            <person name="Halter G.M."/>
            <person name="Han M.V."/>
            <person name="Heger A."/>
            <person name="Hillier L."/>
            <person name="Hinrichs A.S."/>
            <person name="Holmes I."/>
            <person name="Hoskins R.A."/>
            <person name="Hubisz M.J."/>
            <person name="Hultmark D."/>
            <person name="Huntley M.A."/>
            <person name="Jaffe D.B."/>
            <person name="Jagadeeshan S."/>
            <person name="Jeck W.R."/>
            <person name="Johnson J."/>
            <person name="Jones C.D."/>
            <person name="Jordan W.C."/>
            <person name="Karpen G.H."/>
            <person name="Kataoka E."/>
            <person name="Keightley P.D."/>
            <person name="Kheradpour P."/>
            <person name="Kirkness E.F."/>
            <person name="Koerich L.B."/>
            <person name="Kristiansen K."/>
            <person name="Kudrna D."/>
            <person name="Kulathinal R.J."/>
            <person name="Kumar S."/>
            <person name="Kwok R."/>
            <person name="Lander E."/>
            <person name="Langley C.H."/>
            <person name="Lapoint R."/>
            <person name="Lazzaro B.P."/>
            <person name="Lee S.J."/>
            <person name="Levesque L."/>
            <person name="Li R."/>
            <person name="Lin C.F."/>
            <person name="Lin M.F."/>
            <person name="Lindblad-Toh K."/>
            <person name="Llopart A."/>
            <person name="Long M."/>
            <person name="Low L."/>
            <person name="Lozovsky E."/>
            <person name="Lu J."/>
            <person name="Luo M."/>
            <person name="Machado C.A."/>
            <person name="Makalowski W."/>
            <person name="Marzo M."/>
            <person name="Matsuda M."/>
            <person name="Matzkin L."/>
            <person name="McAllister B."/>
            <person name="McBride C.S."/>
            <person name="McKernan B."/>
            <person name="McKernan K."/>
            <person name="Mendez-Lago M."/>
            <person name="Minx P."/>
            <person name="Mollenhauer M.U."/>
            <person name="Montooth K."/>
            <person name="Mount S.M."/>
            <person name="Mu X."/>
            <person name="Myers E."/>
            <person name="Negre B."/>
            <person name="Newfeld S."/>
            <person name="Nielsen R."/>
            <person name="Noor M.A."/>
            <person name="O'Grady P."/>
            <person name="Pachter L."/>
            <person name="Papaceit M."/>
            <person name="Parisi M.J."/>
            <person name="Parisi M."/>
            <person name="Parts L."/>
            <person name="Pedersen J.S."/>
            <person name="Pesole G."/>
            <person name="Phillippy A.M."/>
            <person name="Ponting C.P."/>
            <person name="Pop M."/>
            <person name="Porcelli D."/>
            <person name="Powell J.R."/>
            <person name="Prohaska S."/>
            <person name="Pruitt K."/>
            <person name="Puig M."/>
            <person name="Quesneville H."/>
            <person name="Ram K.R."/>
            <person name="Rand D."/>
            <person name="Rasmussen M.D."/>
            <person name="Reed L.K."/>
            <person name="Reenan R."/>
            <person name="Reily A."/>
            <person name="Remington K.A."/>
            <person name="Rieger T.T."/>
            <person name="Ritchie M.G."/>
            <person name="Robin C."/>
            <person name="Rogers Y.H."/>
            <person name="Rohde C."/>
            <person name="Rozas J."/>
            <person name="Rubenfield M.J."/>
            <person name="Ruiz A."/>
            <person name="Russo S."/>
            <person name="Salzberg S.L."/>
            <person name="Sanchez-Gracia A."/>
            <person name="Saranga D.J."/>
            <person name="Sato H."/>
            <person name="Schaeffer S.W."/>
            <person name="Schatz M.C."/>
            <person name="Schlenke T."/>
            <person name="Schwartz R."/>
            <person name="Segarra C."/>
            <person name="Singh R.S."/>
            <person name="Sirot L."/>
            <person name="Sirota M."/>
            <person name="Sisneros N.B."/>
            <person name="Smith C.D."/>
            <person name="Smith T.F."/>
            <person name="Spieth J."/>
            <person name="Stage D.E."/>
            <person name="Stark A."/>
            <person name="Stephan W."/>
            <person name="Strausberg R.L."/>
            <person name="Strempel S."/>
            <person name="Sturgill D."/>
            <person name="Sutton G."/>
            <person name="Sutton G.G."/>
            <person name="Tao W."/>
            <person name="Teichmann S."/>
            <person name="Tobari Y.N."/>
            <person name="Tomimura Y."/>
            <person name="Tsolas J.M."/>
            <person name="Valente V.L."/>
            <person name="Venter E."/>
            <person name="Venter J.C."/>
            <person name="Vicario S."/>
            <person name="Vieira F.G."/>
            <person name="Vilella A.J."/>
            <person name="Villasante A."/>
            <person name="Walenz B."/>
            <person name="Wang J."/>
            <person name="Wasserman M."/>
            <person name="Watts T."/>
            <person name="Wilson D."/>
            <person name="Wilson R.K."/>
            <person name="Wing R.A."/>
            <person name="Wolfner M.F."/>
            <person name="Wong A."/>
            <person name="Wong G.K."/>
            <person name="Wu C.I."/>
            <person name="Wu G."/>
            <person name="Yamamoto D."/>
            <person name="Yang H.P."/>
            <person name="Yang S.P."/>
            <person name="Yorke J.A."/>
            <person name="Yoshida K."/>
            <person name="Zdobnov E."/>
            <person name="Zhang P."/>
            <person name="Zhang Y."/>
            <person name="Zimin A.V."/>
            <person name="Baldwin J."/>
            <person name="Abdouelleil A."/>
            <person name="Abdulkadir J."/>
            <person name="Abebe A."/>
            <person name="Abera B."/>
            <person name="Abreu J."/>
            <person name="Acer S.C."/>
            <person name="Aftuck L."/>
            <person name="Alexander A."/>
            <person name="An P."/>
            <person name="Anderson E."/>
            <person name="Anderson S."/>
            <person name="Arachi H."/>
            <person name="Azer M."/>
            <person name="Bachantsang P."/>
            <person name="Barry A."/>
            <person name="Bayul T."/>
            <person name="Berlin A."/>
            <person name="Bessette D."/>
            <person name="Bloom T."/>
            <person name="Blye J."/>
            <person name="Boguslavskiy L."/>
            <person name="Bonnet C."/>
            <person name="Boukhgalter B."/>
            <person name="Bourzgui I."/>
            <person name="Brown A."/>
            <person name="Cahill P."/>
            <person name="Channer S."/>
            <person name="Cheshatsang Y."/>
            <person name="Chuda L."/>
            <person name="Citroen M."/>
            <person name="Collymore A."/>
            <person name="Cooke P."/>
            <person name="Costello M."/>
            <person name="D'Aco K."/>
            <person name="Daza R."/>
            <person name="De Haan G."/>
            <person name="DeGray S."/>
            <person name="DeMaso C."/>
            <person name="Dhargay N."/>
            <person name="Dooley K."/>
            <person name="Dooley E."/>
            <person name="Doricent M."/>
            <person name="Dorje P."/>
            <person name="Dorjee K."/>
            <person name="Dupes A."/>
            <person name="Elong R."/>
            <person name="Falk J."/>
            <person name="Farina A."/>
            <person name="Faro S."/>
            <person name="Ferguson D."/>
            <person name="Fisher S."/>
            <person name="Foley C.D."/>
            <person name="Franke A."/>
            <person name="Friedrich D."/>
            <person name="Gadbois L."/>
            <person name="Gearin G."/>
            <person name="Gearin C.R."/>
            <person name="Giannoukos G."/>
            <person name="Goode T."/>
            <person name="Graham J."/>
            <person name="Grandbois E."/>
            <person name="Grewal S."/>
            <person name="Gyaltsen K."/>
            <person name="Hafez N."/>
            <person name="Hagos B."/>
            <person name="Hall J."/>
            <person name="Henson C."/>
            <person name="Hollinger A."/>
            <person name="Honan T."/>
            <person name="Huard M.D."/>
            <person name="Hughes L."/>
            <person name="Hurhula B."/>
            <person name="Husby M.E."/>
            <person name="Kamat A."/>
            <person name="Kanga B."/>
            <person name="Kashin S."/>
            <person name="Khazanovich D."/>
            <person name="Kisner P."/>
            <person name="Lance K."/>
            <person name="Lara M."/>
            <person name="Lee W."/>
            <person name="Lennon N."/>
            <person name="Letendre F."/>
            <person name="LeVine R."/>
            <person name="Lipovsky A."/>
            <person name="Liu X."/>
            <person name="Liu J."/>
            <person name="Liu S."/>
            <person name="Lokyitsang T."/>
            <person name="Lokyitsang Y."/>
            <person name="Lubonja R."/>
            <person name="Lui A."/>
            <person name="MacDonald P."/>
            <person name="Magnisalis V."/>
            <person name="Maru K."/>
            <person name="Matthews C."/>
            <person name="McCusker W."/>
            <person name="McDonough S."/>
            <person name="Mehta T."/>
            <person name="Meldrim J."/>
            <person name="Meneus L."/>
            <person name="Mihai O."/>
            <person name="Mihalev A."/>
            <person name="Mihova T."/>
            <person name="Mittelman R."/>
            <person name="Mlenga V."/>
            <person name="Montmayeur A."/>
            <person name="Mulrain L."/>
            <person name="Navidi A."/>
            <person name="Naylor J."/>
            <person name="Negash T."/>
            <person name="Nguyen T."/>
            <person name="Nguyen N."/>
            <person name="Nicol R."/>
            <person name="Norbu C."/>
            <person name="Norbu N."/>
            <person name="Novod N."/>
            <person name="O'Neill B."/>
            <person name="Osman S."/>
            <person name="Markiewicz E."/>
            <person name="Oyono O.L."/>
            <person name="Patti C."/>
            <person name="Phunkhang P."/>
            <person name="Pierre F."/>
            <person name="Priest M."/>
            <person name="Raghuraman S."/>
            <person name="Rege F."/>
            <person name="Reyes R."/>
            <person name="Rise C."/>
            <person name="Rogov P."/>
            <person name="Ross K."/>
            <person name="Ryan E."/>
            <person name="Settipalli S."/>
            <person name="Shea T."/>
            <person name="Sherpa N."/>
            <person name="Shi L."/>
            <person name="Shih D."/>
            <person name="Sparrow T."/>
            <person name="Spaulding J."/>
            <person name="Stalker J."/>
            <person name="Stange-Thomann N."/>
            <person name="Stavropoulos S."/>
            <person name="Stone C."/>
            <person name="Strader C."/>
            <person name="Tesfaye S."/>
            <person name="Thomson T."/>
            <person name="Thoulutsang Y."/>
            <person name="Thoulutsang D."/>
            <person name="Topham K."/>
            <person name="Topping I."/>
            <person name="Tsamla T."/>
            <person name="Vassiliev H."/>
            <person name="Vo A."/>
            <person name="Wangchuk T."/>
            <person name="Wangdi T."/>
            <person name="Weiand M."/>
            <person name="Wilkinson J."/>
            <person name="Wilson A."/>
            <person name="Yadav S."/>
            <person name="Young G."/>
            <person name="Yu Q."/>
            <person name="Zembek L."/>
            <person name="Zhong D."/>
            <person name="Zimmer A."/>
            <person name="Zwirko Z."/>
            <person name="Jaffe D.B."/>
            <person name="Alvarez P."/>
            <person name="Brockman W."/>
            <person name="Butler J."/>
            <person name="Chin C."/>
            <person name="Gnerre S."/>
            <person name="Grabherr M."/>
            <person name="Kleber M."/>
            <person name="Mauceli E."/>
            <person name="MacCallum I."/>
        </authorList>
    </citation>
    <scope>NUCLEOTIDE SEQUENCE [LARGE SCALE GENOMIC DNA]</scope>
    <source>
        <strain evidence="11">Tucson 14030-0811.24</strain>
    </source>
</reference>
<dbReference type="AlphaFoldDB" id="B4MWA0"/>
<evidence type="ECO:0000256" key="5">
    <source>
        <dbReference type="ARBA" id="ARBA00023015"/>
    </source>
</evidence>
<name>B4MWA0_DROWI</name>
<dbReference type="FunFam" id="3.30.160.60:FF:000446">
    <property type="entry name" value="Zinc finger protein"/>
    <property type="match status" value="1"/>
</dbReference>
<dbReference type="PROSITE" id="PS00028">
    <property type="entry name" value="ZINC_FINGER_C2H2_1"/>
    <property type="match status" value="4"/>
</dbReference>
<keyword evidence="4" id="KW-0862">Zinc</keyword>
<feature type="compositionally biased region" description="Low complexity" evidence="8">
    <location>
        <begin position="571"/>
        <end position="581"/>
    </location>
</feature>
<dbReference type="InterPro" id="IPR013087">
    <property type="entry name" value="Znf_C2H2_type"/>
</dbReference>
<gene>
    <name evidence="10" type="primary">Dwil\GK15222</name>
    <name evidence="10" type="ORF">Dwil_GK15222</name>
</gene>
<dbReference type="FunCoup" id="B4MWA0">
    <property type="interactions" value="468"/>
</dbReference>
<keyword evidence="6" id="KW-0804">Transcription</keyword>
<evidence type="ECO:0000256" key="3">
    <source>
        <dbReference type="ARBA" id="ARBA00022771"/>
    </source>
</evidence>
<dbReference type="HOGENOM" id="CLU_347573_0_0_1"/>
<feature type="domain" description="C2H2-type" evidence="9">
    <location>
        <begin position="617"/>
        <end position="644"/>
    </location>
</feature>
<accession>B4MWA0</accession>
<dbReference type="SMART" id="SM00355">
    <property type="entry name" value="ZnF_C2H2"/>
    <property type="match status" value="8"/>
</dbReference>
<feature type="domain" description="C2H2-type" evidence="9">
    <location>
        <begin position="673"/>
        <end position="694"/>
    </location>
</feature>
<dbReference type="GO" id="GO:0005634">
    <property type="term" value="C:nucleus"/>
    <property type="evidence" value="ECO:0007669"/>
    <property type="project" value="UniProtKB-ARBA"/>
</dbReference>
<keyword evidence="1" id="KW-0479">Metal-binding</keyword>
<evidence type="ECO:0000256" key="7">
    <source>
        <dbReference type="PROSITE-ProRule" id="PRU00042"/>
    </source>
</evidence>
<evidence type="ECO:0000259" key="9">
    <source>
        <dbReference type="PROSITE" id="PS50157"/>
    </source>
</evidence>
<proteinExistence type="predicted"/>
<dbReference type="FunFam" id="3.30.160.60:FF:003184">
    <property type="entry name" value="Uncharacterized protein, isoform E"/>
    <property type="match status" value="1"/>
</dbReference>
<evidence type="ECO:0000256" key="4">
    <source>
        <dbReference type="ARBA" id="ARBA00022833"/>
    </source>
</evidence>
<feature type="domain" description="C2H2-type" evidence="9">
    <location>
        <begin position="645"/>
        <end position="672"/>
    </location>
</feature>
<protein>
    <recommendedName>
        <fullName evidence="9">C2H2-type domain-containing protein</fullName>
    </recommendedName>
</protein>
<dbReference type="OrthoDB" id="3437960at2759"/>
<keyword evidence="3 7" id="KW-0863">Zinc-finger</keyword>
<dbReference type="PANTHER" id="PTHR24379">
    <property type="entry name" value="KRAB AND ZINC FINGER DOMAIN-CONTAINING"/>
    <property type="match status" value="1"/>
</dbReference>
<dbReference type="Pfam" id="PF00096">
    <property type="entry name" value="zf-C2H2"/>
    <property type="match status" value="3"/>
</dbReference>
<keyword evidence="2" id="KW-0677">Repeat</keyword>
<dbReference type="PANTHER" id="PTHR24379:SF121">
    <property type="entry name" value="C2H2-TYPE DOMAIN-CONTAINING PROTEIN"/>
    <property type="match status" value="1"/>
</dbReference>
<evidence type="ECO:0000256" key="2">
    <source>
        <dbReference type="ARBA" id="ARBA00022737"/>
    </source>
</evidence>
<keyword evidence="5" id="KW-0805">Transcription regulation</keyword>
<dbReference type="eggNOG" id="KOG1721">
    <property type="taxonomic scope" value="Eukaryota"/>
</dbReference>
<dbReference type="FunFam" id="3.30.160.60:FF:002336">
    <property type="entry name" value="Regular, isoform C"/>
    <property type="match status" value="1"/>
</dbReference>
<keyword evidence="11" id="KW-1185">Reference proteome</keyword>
<dbReference type="SUPFAM" id="SSF57667">
    <property type="entry name" value="beta-beta-alpha zinc fingers"/>
    <property type="match status" value="3"/>
</dbReference>
<evidence type="ECO:0000313" key="10">
    <source>
        <dbReference type="EMBL" id="EDW75970.2"/>
    </source>
</evidence>
<evidence type="ECO:0000256" key="6">
    <source>
        <dbReference type="ARBA" id="ARBA00023163"/>
    </source>
</evidence>
<dbReference type="Gene3D" id="3.30.160.60">
    <property type="entry name" value="Classic Zinc Finger"/>
    <property type="match status" value="4"/>
</dbReference>
<dbReference type="GO" id="GO:0008270">
    <property type="term" value="F:zinc ion binding"/>
    <property type="evidence" value="ECO:0007669"/>
    <property type="project" value="UniProtKB-KW"/>
</dbReference>
<dbReference type="InParanoid" id="B4MWA0"/>
<evidence type="ECO:0000313" key="11">
    <source>
        <dbReference type="Proteomes" id="UP000007798"/>
    </source>
</evidence>
<sequence length="762" mass="87116">MDIDRARIKQEVDDDIDMDFDGVKIIKEATNMITVIANDHKSEDERKFIESLASINPDQATSFRIRLEYDAHMVNHKMNRHFCRFGCSFWCDSLEQILEHEYKNHSQGLKKFCCRVCDSILPSANDLTKHMLIHVYGQRYVCALCRRHFESHQGLQLHRKHSKEICGQIESINGVSHRIELVATAEKCQLPAELLCDVQIKEEPKDYVDDDSEHEIRIKEEPMDEEEESPKLTASIKPNLGLDWRSKLRLPALKPKPELMTSAPTQSNLKIVNWNNQSATNTAILKRPNILKTNSNSNSIYNNNKKPLIAENILQMLPSNFMVIKLPPNTKILKLPREVNKTTLKHSSITTPGSVQITQVVKQDIQNINSSTVDSNSVKVVSSPPRNNNRLGTFHQEAFYDLESRPESRKMIEEIQNQIRSIERTLPIPGSVLQTKTKRSFFVHSKNLSTDDKKDEPTKLELLLNPACSNVWQTLFEKYPNYCFFWACPMCPTSCEQAQDLRRHLSRMHSMSDDKLNTLKVTLLPKKVVLDGEEQLKPSIQSGKISVAPQLTANASPVNENLQVSSPEPPISKSSSVPKPKATASQQQHECNECSKTYTTSGALRIHKMIHTGELPYKCNFCDKRFRTPGQVKVHHRRHTGEKPFKCKICSLDFTHRETLISHLSRHIGMKRYKCYGCDKYFVVVSGLRAHRRLRPDTCGKVKFTARAHGPRVRVIKGEVIFEGHPEHNGYLRSEDPLKILSEMNQTDTMTVEDDDKEAEGV</sequence>
<dbReference type="EMBL" id="CH963857">
    <property type="protein sequence ID" value="EDW75970.2"/>
    <property type="molecule type" value="Genomic_DNA"/>
</dbReference>